<evidence type="ECO:0008006" key="4">
    <source>
        <dbReference type="Google" id="ProtNLM"/>
    </source>
</evidence>
<dbReference type="Proteomes" id="UP000194266">
    <property type="component" value="Unassembled WGS sequence"/>
</dbReference>
<feature type="region of interest" description="Disordered" evidence="1">
    <location>
        <begin position="31"/>
        <end position="90"/>
    </location>
</feature>
<protein>
    <recommendedName>
        <fullName evidence="4">Secreted protein</fullName>
    </recommendedName>
</protein>
<sequence length="90" mass="9636">MDIIAVVIALLAMIALGAFLIHRLNAQHGDRGGAFHYGPFGSVVRGPAPPSGRKTRGRAAGARGADGSREHREDGPGPMRPRRRTRRSQT</sequence>
<proteinExistence type="predicted"/>
<accession>A0ABX3YMX1</accession>
<dbReference type="RefSeq" id="WP_086169134.1">
    <property type="nucleotide sequence ID" value="NZ_MRYD01000041.1"/>
</dbReference>
<keyword evidence="3" id="KW-1185">Reference proteome</keyword>
<gene>
    <name evidence="2" type="ORF">OQI_10785</name>
</gene>
<evidence type="ECO:0000313" key="3">
    <source>
        <dbReference type="Proteomes" id="UP000194266"/>
    </source>
</evidence>
<name>A0ABX3YMX1_9ACTN</name>
<evidence type="ECO:0000313" key="2">
    <source>
        <dbReference type="EMBL" id="OSZ60432.1"/>
    </source>
</evidence>
<comment type="caution">
    <text evidence="2">The sequence shown here is derived from an EMBL/GenBank/DDBJ whole genome shotgun (WGS) entry which is preliminary data.</text>
</comment>
<organism evidence="2 3">
    <name type="scientific">Streptomyces pharetrae CZA14</name>
    <dbReference type="NCBI Taxonomy" id="1144883"/>
    <lineage>
        <taxon>Bacteria</taxon>
        <taxon>Bacillati</taxon>
        <taxon>Actinomycetota</taxon>
        <taxon>Actinomycetes</taxon>
        <taxon>Kitasatosporales</taxon>
        <taxon>Streptomycetaceae</taxon>
        <taxon>Streptomyces</taxon>
    </lineage>
</organism>
<evidence type="ECO:0000256" key="1">
    <source>
        <dbReference type="SAM" id="MobiDB-lite"/>
    </source>
</evidence>
<dbReference type="EMBL" id="MRYD01000041">
    <property type="protein sequence ID" value="OSZ60432.1"/>
    <property type="molecule type" value="Genomic_DNA"/>
</dbReference>
<feature type="compositionally biased region" description="Basic residues" evidence="1">
    <location>
        <begin position="80"/>
        <end position="90"/>
    </location>
</feature>
<feature type="compositionally biased region" description="Basic and acidic residues" evidence="1">
    <location>
        <begin position="66"/>
        <end position="75"/>
    </location>
</feature>
<reference evidence="2 3" key="1">
    <citation type="submission" date="2016-12" db="EMBL/GenBank/DDBJ databases">
        <title>Genome Mining:The Detection of Biosynthetic Gene Clusters to Aid in the Expression of Curamycin A produced by Streptomyces sp. strain CZA14.</title>
        <authorList>
            <person name="Durrell K.A."/>
            <person name="Kirby B.M."/>
            <person name="Khan W."/>
            <person name="Mthethwa T."/>
            <person name="Le Roes-Hill M."/>
        </authorList>
    </citation>
    <scope>NUCLEOTIDE SEQUENCE [LARGE SCALE GENOMIC DNA]</scope>
    <source>
        <strain evidence="2 3">CZA14</strain>
    </source>
</reference>